<gene>
    <name evidence="1" type="ORF">ElyMa_006637400</name>
</gene>
<name>A0AAV4IKD4_9GAST</name>
<reference evidence="1 2" key="1">
    <citation type="journal article" date="2021" name="Elife">
        <title>Chloroplast acquisition without the gene transfer in kleptoplastic sea slugs, Plakobranchus ocellatus.</title>
        <authorList>
            <person name="Maeda T."/>
            <person name="Takahashi S."/>
            <person name="Yoshida T."/>
            <person name="Shimamura S."/>
            <person name="Takaki Y."/>
            <person name="Nagai Y."/>
            <person name="Toyoda A."/>
            <person name="Suzuki Y."/>
            <person name="Arimoto A."/>
            <person name="Ishii H."/>
            <person name="Satoh N."/>
            <person name="Nishiyama T."/>
            <person name="Hasebe M."/>
            <person name="Maruyama T."/>
            <person name="Minagawa J."/>
            <person name="Obokata J."/>
            <person name="Shigenobu S."/>
        </authorList>
    </citation>
    <scope>NUCLEOTIDE SEQUENCE [LARGE SCALE GENOMIC DNA]</scope>
</reference>
<sequence>MAGTTNIIVVLSPNQPPPRAYNTGFSSCRARARPKRGWSDSLADTAGAHKMPLFQAARLDRNPSVPATPTWINGRKRRWLVGWLVV</sequence>
<dbReference type="EMBL" id="BMAT01013315">
    <property type="protein sequence ID" value="GFS10055.1"/>
    <property type="molecule type" value="Genomic_DNA"/>
</dbReference>
<dbReference type="AlphaFoldDB" id="A0AAV4IKD4"/>
<evidence type="ECO:0000313" key="1">
    <source>
        <dbReference type="EMBL" id="GFS10055.1"/>
    </source>
</evidence>
<comment type="caution">
    <text evidence="1">The sequence shown here is derived from an EMBL/GenBank/DDBJ whole genome shotgun (WGS) entry which is preliminary data.</text>
</comment>
<proteinExistence type="predicted"/>
<evidence type="ECO:0000313" key="2">
    <source>
        <dbReference type="Proteomes" id="UP000762676"/>
    </source>
</evidence>
<accession>A0AAV4IKD4</accession>
<protein>
    <submittedName>
        <fullName evidence="1">Uncharacterized protein</fullName>
    </submittedName>
</protein>
<organism evidence="1 2">
    <name type="scientific">Elysia marginata</name>
    <dbReference type="NCBI Taxonomy" id="1093978"/>
    <lineage>
        <taxon>Eukaryota</taxon>
        <taxon>Metazoa</taxon>
        <taxon>Spiralia</taxon>
        <taxon>Lophotrochozoa</taxon>
        <taxon>Mollusca</taxon>
        <taxon>Gastropoda</taxon>
        <taxon>Heterobranchia</taxon>
        <taxon>Euthyneura</taxon>
        <taxon>Panpulmonata</taxon>
        <taxon>Sacoglossa</taxon>
        <taxon>Placobranchoidea</taxon>
        <taxon>Plakobranchidae</taxon>
        <taxon>Elysia</taxon>
    </lineage>
</organism>
<keyword evidence="2" id="KW-1185">Reference proteome</keyword>
<dbReference type="Proteomes" id="UP000762676">
    <property type="component" value="Unassembled WGS sequence"/>
</dbReference>